<comment type="caution">
    <text evidence="1">The sequence shown here is derived from an EMBL/GenBank/DDBJ whole genome shotgun (WGS) entry which is preliminary data.</text>
</comment>
<evidence type="ECO:0000313" key="1">
    <source>
        <dbReference type="EMBL" id="KAG5646475.1"/>
    </source>
</evidence>
<gene>
    <name evidence="1" type="ORF">H0H81_008419</name>
</gene>
<feature type="non-terminal residue" evidence="1">
    <location>
        <position position="76"/>
    </location>
</feature>
<dbReference type="AlphaFoldDB" id="A0A9P7GBX3"/>
<organism evidence="1 2">
    <name type="scientific">Sphagnurus paluster</name>
    <dbReference type="NCBI Taxonomy" id="117069"/>
    <lineage>
        <taxon>Eukaryota</taxon>
        <taxon>Fungi</taxon>
        <taxon>Dikarya</taxon>
        <taxon>Basidiomycota</taxon>
        <taxon>Agaricomycotina</taxon>
        <taxon>Agaricomycetes</taxon>
        <taxon>Agaricomycetidae</taxon>
        <taxon>Agaricales</taxon>
        <taxon>Tricholomatineae</taxon>
        <taxon>Lyophyllaceae</taxon>
        <taxon>Sphagnurus</taxon>
    </lineage>
</organism>
<name>A0A9P7GBX3_9AGAR</name>
<dbReference type="Proteomes" id="UP000717328">
    <property type="component" value="Unassembled WGS sequence"/>
</dbReference>
<sequence>YANVLLVSLNGRRHGLRNDQSAGAQISVLQFAATAPSVPQNHTRFVDNDLELAIRDTETARPRFAGTLDTAETKRT</sequence>
<keyword evidence="2" id="KW-1185">Reference proteome</keyword>
<reference evidence="1" key="1">
    <citation type="submission" date="2021-02" db="EMBL/GenBank/DDBJ databases">
        <authorList>
            <person name="Nieuwenhuis M."/>
            <person name="Van De Peppel L.J.J."/>
        </authorList>
    </citation>
    <scope>NUCLEOTIDE SEQUENCE</scope>
    <source>
        <strain evidence="1">D49</strain>
    </source>
</reference>
<protein>
    <submittedName>
        <fullName evidence="1">Uncharacterized protein</fullName>
    </submittedName>
</protein>
<feature type="non-terminal residue" evidence="1">
    <location>
        <position position="1"/>
    </location>
</feature>
<dbReference type="EMBL" id="JABCKI010002336">
    <property type="protein sequence ID" value="KAG5646475.1"/>
    <property type="molecule type" value="Genomic_DNA"/>
</dbReference>
<accession>A0A9P7GBX3</accession>
<proteinExistence type="predicted"/>
<evidence type="ECO:0000313" key="2">
    <source>
        <dbReference type="Proteomes" id="UP000717328"/>
    </source>
</evidence>
<reference evidence="1" key="2">
    <citation type="submission" date="2021-10" db="EMBL/GenBank/DDBJ databases">
        <title>Phylogenomics reveals ancestral predisposition of the termite-cultivated fungus Termitomyces towards a domesticated lifestyle.</title>
        <authorList>
            <person name="Auxier B."/>
            <person name="Grum-Grzhimaylo A."/>
            <person name="Cardenas M.E."/>
            <person name="Lodge J.D."/>
            <person name="Laessoe T."/>
            <person name="Pedersen O."/>
            <person name="Smith M.E."/>
            <person name="Kuyper T.W."/>
            <person name="Franco-Molano E.A."/>
            <person name="Baroni T.J."/>
            <person name="Aanen D.K."/>
        </authorList>
    </citation>
    <scope>NUCLEOTIDE SEQUENCE</scope>
    <source>
        <strain evidence="1">D49</strain>
    </source>
</reference>